<reference evidence="2 3" key="1">
    <citation type="submission" date="2021-03" db="EMBL/GenBank/DDBJ databases">
        <authorList>
            <person name="King G.J."/>
            <person name="Bancroft I."/>
            <person name="Baten A."/>
            <person name="Bloomfield J."/>
            <person name="Borpatragohain P."/>
            <person name="He Z."/>
            <person name="Irish N."/>
            <person name="Irwin J."/>
            <person name="Liu K."/>
            <person name="Mauleon R.P."/>
            <person name="Moore J."/>
            <person name="Morris R."/>
            <person name="Ostergaard L."/>
            <person name="Wang B."/>
            <person name="Wells R."/>
        </authorList>
    </citation>
    <scope>NUCLEOTIDE SEQUENCE [LARGE SCALE GENOMIC DNA]</scope>
    <source>
        <strain evidence="2">R-o-18</strain>
        <tissue evidence="2">Leaf</tissue>
    </source>
</reference>
<feature type="region of interest" description="Disordered" evidence="1">
    <location>
        <begin position="71"/>
        <end position="90"/>
    </location>
</feature>
<dbReference type="EMBL" id="JADBGQ010000022">
    <property type="protein sequence ID" value="KAG5374375.1"/>
    <property type="molecule type" value="Genomic_DNA"/>
</dbReference>
<evidence type="ECO:0000313" key="3">
    <source>
        <dbReference type="Proteomes" id="UP000823674"/>
    </source>
</evidence>
<name>A0ABQ7KLM1_BRACM</name>
<gene>
    <name evidence="2" type="primary">A02p042420.1_BraROA</name>
    <name evidence="2" type="ORF">IGI04_042292</name>
</gene>
<accession>A0ABQ7KLM1</accession>
<proteinExistence type="predicted"/>
<evidence type="ECO:0000256" key="1">
    <source>
        <dbReference type="SAM" id="MobiDB-lite"/>
    </source>
</evidence>
<feature type="non-terminal residue" evidence="2">
    <location>
        <position position="1"/>
    </location>
</feature>
<evidence type="ECO:0000313" key="2">
    <source>
        <dbReference type="EMBL" id="KAG5374375.1"/>
    </source>
</evidence>
<comment type="caution">
    <text evidence="2">The sequence shown here is derived from an EMBL/GenBank/DDBJ whole genome shotgun (WGS) entry which is preliminary data.</text>
</comment>
<feature type="compositionally biased region" description="Polar residues" evidence="1">
    <location>
        <begin position="71"/>
        <end position="84"/>
    </location>
</feature>
<dbReference type="Proteomes" id="UP000823674">
    <property type="component" value="Unassembled WGS sequence"/>
</dbReference>
<protein>
    <submittedName>
        <fullName evidence="2">Uncharacterized protein</fullName>
    </submittedName>
</protein>
<organism evidence="2 3">
    <name type="scientific">Brassica rapa subsp. trilocularis</name>
    <dbReference type="NCBI Taxonomy" id="1813537"/>
    <lineage>
        <taxon>Eukaryota</taxon>
        <taxon>Viridiplantae</taxon>
        <taxon>Streptophyta</taxon>
        <taxon>Embryophyta</taxon>
        <taxon>Tracheophyta</taxon>
        <taxon>Spermatophyta</taxon>
        <taxon>Magnoliopsida</taxon>
        <taxon>eudicotyledons</taxon>
        <taxon>Gunneridae</taxon>
        <taxon>Pentapetalae</taxon>
        <taxon>rosids</taxon>
        <taxon>malvids</taxon>
        <taxon>Brassicales</taxon>
        <taxon>Brassicaceae</taxon>
        <taxon>Brassiceae</taxon>
        <taxon>Brassica</taxon>
    </lineage>
</organism>
<keyword evidence="3" id="KW-1185">Reference proteome</keyword>
<sequence length="115" mass="12736">VTERSLGANKDITDDGVDMGVSSSGTHNVLKFKPMNLVRVVTIYDIATVYYSSSDQTGIGSRLSRRAQMLIRSSKTTQSPSVDETSGKDCEDRVTNIIYKEIFKDVQTTQVHEDT</sequence>